<dbReference type="EnsemblPlants" id="OBART11G05710.1">
    <property type="protein sequence ID" value="OBART11G05710.1"/>
    <property type="gene ID" value="OBART11G05710"/>
</dbReference>
<evidence type="ECO:0000313" key="3">
    <source>
        <dbReference type="Proteomes" id="UP000026960"/>
    </source>
</evidence>
<dbReference type="HOGENOM" id="CLU_2256971_0_0_1"/>
<dbReference type="STRING" id="65489.A0A0D3HJ67"/>
<evidence type="ECO:0000256" key="1">
    <source>
        <dbReference type="SAM" id="SignalP"/>
    </source>
</evidence>
<proteinExistence type="predicted"/>
<name>A0A0D3HJ67_9ORYZ</name>
<reference evidence="2" key="2">
    <citation type="submission" date="2015-03" db="UniProtKB">
        <authorList>
            <consortium name="EnsemblPlants"/>
        </authorList>
    </citation>
    <scope>IDENTIFICATION</scope>
</reference>
<dbReference type="PaxDb" id="65489-OBART11G05710.1"/>
<accession>A0A0D3HJ67</accession>
<dbReference type="AlphaFoldDB" id="A0A0D3HJ67"/>
<protein>
    <submittedName>
        <fullName evidence="2">Uncharacterized protein</fullName>
    </submittedName>
</protein>
<dbReference type="Gramene" id="OBART11G05710.1">
    <property type="protein sequence ID" value="OBART11G05710.1"/>
    <property type="gene ID" value="OBART11G05710"/>
</dbReference>
<keyword evidence="1" id="KW-0732">Signal</keyword>
<reference evidence="2" key="1">
    <citation type="journal article" date="2009" name="Rice">
        <title>De Novo Next Generation Sequencing of Plant Genomes.</title>
        <authorList>
            <person name="Rounsley S."/>
            <person name="Marri P.R."/>
            <person name="Yu Y."/>
            <person name="He R."/>
            <person name="Sisneros N."/>
            <person name="Goicoechea J.L."/>
            <person name="Lee S.J."/>
            <person name="Angelova A."/>
            <person name="Kudrna D."/>
            <person name="Luo M."/>
            <person name="Affourtit J."/>
            <person name="Desany B."/>
            <person name="Knight J."/>
            <person name="Niazi F."/>
            <person name="Egholm M."/>
            <person name="Wing R.A."/>
        </authorList>
    </citation>
    <scope>NUCLEOTIDE SEQUENCE [LARGE SCALE GENOMIC DNA]</scope>
    <source>
        <strain evidence="2">cv. IRGC 105608</strain>
    </source>
</reference>
<organism evidence="2">
    <name type="scientific">Oryza barthii</name>
    <dbReference type="NCBI Taxonomy" id="65489"/>
    <lineage>
        <taxon>Eukaryota</taxon>
        <taxon>Viridiplantae</taxon>
        <taxon>Streptophyta</taxon>
        <taxon>Embryophyta</taxon>
        <taxon>Tracheophyta</taxon>
        <taxon>Spermatophyta</taxon>
        <taxon>Magnoliopsida</taxon>
        <taxon>Liliopsida</taxon>
        <taxon>Poales</taxon>
        <taxon>Poaceae</taxon>
        <taxon>BOP clade</taxon>
        <taxon>Oryzoideae</taxon>
        <taxon>Oryzeae</taxon>
        <taxon>Oryzinae</taxon>
        <taxon>Oryza</taxon>
    </lineage>
</organism>
<evidence type="ECO:0000313" key="2">
    <source>
        <dbReference type="EnsemblPlants" id="OBART11G05710.1"/>
    </source>
</evidence>
<feature type="chain" id="PRO_5002263886" evidence="1">
    <location>
        <begin position="21"/>
        <end position="104"/>
    </location>
</feature>
<dbReference type="Proteomes" id="UP000026960">
    <property type="component" value="Chromosome 11"/>
</dbReference>
<keyword evidence="3" id="KW-1185">Reference proteome</keyword>
<feature type="signal peptide" evidence="1">
    <location>
        <begin position="1"/>
        <end position="20"/>
    </location>
</feature>
<sequence>MTMIHLISSLLTCCLAPTLSKRREDHQNKLDHFLSLSLKPWKPLLSLKTPFLGSSLPPTMEDASRGEEENSMFETSHVLGALLASSPLLARAWDRCAAAADGGA</sequence>